<protein>
    <submittedName>
        <fullName evidence="2">Uncharacterized protein</fullName>
    </submittedName>
</protein>
<keyword evidence="1" id="KW-0732">Signal</keyword>
<dbReference type="EMBL" id="CP034549">
    <property type="protein sequence ID" value="AZQ44328.1"/>
    <property type="molecule type" value="Genomic_DNA"/>
</dbReference>
<dbReference type="AlphaFoldDB" id="A0A3S9MYU4"/>
<sequence length="246" mass="26569">MKKTFYIIVLLLTVNTINAQVGIGTPMPDPSTILDIVDTERGVLLPRMTNAQRDAIVDPAPGLLFYNVDADQIQINANSAAAPVWEEFSLVPATASAPGDSIKYENTDVTTDINANTAYSNLPIFGTELWNDNTSLYSVTGEELTIAIAGRYNLRTNVSIINPGTNGARQSPELRYFVNGVAVGSYASTGYIRRTGGHQESSLHLDETFDIPADAVVTVRVRRIGSTGPVNLREVGASNILITKIR</sequence>
<feature type="chain" id="PRO_5019521390" evidence="1">
    <location>
        <begin position="20"/>
        <end position="246"/>
    </location>
</feature>
<accession>A0A3S9MYU4</accession>
<name>A0A3S9MYU4_9FLAO</name>
<keyword evidence="3" id="KW-1185">Reference proteome</keyword>
<proteinExistence type="predicted"/>
<evidence type="ECO:0000256" key="1">
    <source>
        <dbReference type="SAM" id="SignalP"/>
    </source>
</evidence>
<evidence type="ECO:0000313" key="3">
    <source>
        <dbReference type="Proteomes" id="UP000279600"/>
    </source>
</evidence>
<dbReference type="OrthoDB" id="1145223at2"/>
<dbReference type="Proteomes" id="UP000279600">
    <property type="component" value="Chromosome"/>
</dbReference>
<evidence type="ECO:0000313" key="2">
    <source>
        <dbReference type="EMBL" id="AZQ44328.1"/>
    </source>
</evidence>
<dbReference type="KEGG" id="noj:EJ995_08795"/>
<reference evidence="2 3" key="1">
    <citation type="submission" date="2018-12" db="EMBL/GenBank/DDBJ databases">
        <title>Complete genome of Nonlabens sp. MJ115.</title>
        <authorList>
            <person name="Choi H.S."/>
            <person name="Jung J."/>
        </authorList>
    </citation>
    <scope>NUCLEOTIDE SEQUENCE [LARGE SCALE GENOMIC DNA]</scope>
    <source>
        <strain evidence="2 3">MJ115</strain>
    </source>
</reference>
<gene>
    <name evidence="2" type="ORF">EJ995_08795</name>
</gene>
<dbReference type="RefSeq" id="WP_126447658.1">
    <property type="nucleotide sequence ID" value="NZ_CP034549.1"/>
</dbReference>
<organism evidence="2 3">
    <name type="scientific">Nonlabens ponticola</name>
    <dbReference type="NCBI Taxonomy" id="2496866"/>
    <lineage>
        <taxon>Bacteria</taxon>
        <taxon>Pseudomonadati</taxon>
        <taxon>Bacteroidota</taxon>
        <taxon>Flavobacteriia</taxon>
        <taxon>Flavobacteriales</taxon>
        <taxon>Flavobacteriaceae</taxon>
        <taxon>Nonlabens</taxon>
    </lineage>
</organism>
<feature type="signal peptide" evidence="1">
    <location>
        <begin position="1"/>
        <end position="19"/>
    </location>
</feature>